<comment type="similarity">
    <text evidence="1">Belongs to the type-B carboxylesterase/lipase family.</text>
</comment>
<dbReference type="GO" id="GO:0052689">
    <property type="term" value="F:carboxylic ester hydrolase activity"/>
    <property type="evidence" value="ECO:0007669"/>
    <property type="project" value="TreeGrafter"/>
</dbReference>
<dbReference type="Pfam" id="PF00135">
    <property type="entry name" value="COesterase"/>
    <property type="match status" value="1"/>
</dbReference>
<accession>A0A4Y9ZAM3</accession>
<dbReference type="PROSITE" id="PS00122">
    <property type="entry name" value="CARBOXYLESTERASE_B_1"/>
    <property type="match status" value="1"/>
</dbReference>
<evidence type="ECO:0000313" key="4">
    <source>
        <dbReference type="EMBL" id="TFY71592.1"/>
    </source>
</evidence>
<gene>
    <name evidence="4" type="ORF">EVG20_g1429</name>
</gene>
<protein>
    <recommendedName>
        <fullName evidence="3">Carboxylesterase type B domain-containing protein</fullName>
    </recommendedName>
</protein>
<dbReference type="InterPro" id="IPR019819">
    <property type="entry name" value="Carboxylesterase_B_CS"/>
</dbReference>
<dbReference type="Gene3D" id="3.40.50.1820">
    <property type="entry name" value="alpha/beta hydrolase"/>
    <property type="match status" value="1"/>
</dbReference>
<dbReference type="OrthoDB" id="408631at2759"/>
<dbReference type="SUPFAM" id="SSF53474">
    <property type="entry name" value="alpha/beta-Hydrolases"/>
    <property type="match status" value="1"/>
</dbReference>
<dbReference type="STRING" id="205917.A0A4Y9ZAM3"/>
<reference evidence="4 5" key="1">
    <citation type="submission" date="2019-02" db="EMBL/GenBank/DDBJ databases">
        <title>Genome sequencing of the rare red list fungi Dentipellis fragilis.</title>
        <authorList>
            <person name="Buettner E."/>
            <person name="Kellner H."/>
        </authorList>
    </citation>
    <scope>NUCLEOTIDE SEQUENCE [LARGE SCALE GENOMIC DNA]</scope>
    <source>
        <strain evidence="4 5">DSM 105465</strain>
    </source>
</reference>
<keyword evidence="5" id="KW-1185">Reference proteome</keyword>
<dbReference type="PANTHER" id="PTHR43918">
    <property type="entry name" value="ACETYLCHOLINESTERASE"/>
    <property type="match status" value="1"/>
</dbReference>
<dbReference type="AlphaFoldDB" id="A0A4Y9ZAM3"/>
<evidence type="ECO:0000313" key="5">
    <source>
        <dbReference type="Proteomes" id="UP000298327"/>
    </source>
</evidence>
<dbReference type="InterPro" id="IPR019826">
    <property type="entry name" value="Carboxylesterase_B_AS"/>
</dbReference>
<dbReference type="InterPro" id="IPR029058">
    <property type="entry name" value="AB_hydrolase_fold"/>
</dbReference>
<dbReference type="Proteomes" id="UP000298327">
    <property type="component" value="Unassembled WGS sequence"/>
</dbReference>
<feature type="domain" description="Carboxylesterase type B" evidence="3">
    <location>
        <begin position="266"/>
        <end position="780"/>
    </location>
</feature>
<evidence type="ECO:0000256" key="2">
    <source>
        <dbReference type="ARBA" id="ARBA00022801"/>
    </source>
</evidence>
<name>A0A4Y9ZAM3_9AGAM</name>
<dbReference type="PROSITE" id="PS00941">
    <property type="entry name" value="CARBOXYLESTERASE_B_2"/>
    <property type="match status" value="1"/>
</dbReference>
<evidence type="ECO:0000256" key="1">
    <source>
        <dbReference type="ARBA" id="ARBA00005964"/>
    </source>
</evidence>
<evidence type="ECO:0000259" key="3">
    <source>
        <dbReference type="Pfam" id="PF00135"/>
    </source>
</evidence>
<dbReference type="InterPro" id="IPR002018">
    <property type="entry name" value="CarbesteraseB"/>
</dbReference>
<organism evidence="4 5">
    <name type="scientific">Dentipellis fragilis</name>
    <dbReference type="NCBI Taxonomy" id="205917"/>
    <lineage>
        <taxon>Eukaryota</taxon>
        <taxon>Fungi</taxon>
        <taxon>Dikarya</taxon>
        <taxon>Basidiomycota</taxon>
        <taxon>Agaricomycotina</taxon>
        <taxon>Agaricomycetes</taxon>
        <taxon>Russulales</taxon>
        <taxon>Hericiaceae</taxon>
        <taxon>Dentipellis</taxon>
    </lineage>
</organism>
<keyword evidence="2" id="KW-0378">Hydrolase</keyword>
<comment type="caution">
    <text evidence="4">The sequence shown here is derived from an EMBL/GenBank/DDBJ whole genome shotgun (WGS) entry which is preliminary data.</text>
</comment>
<dbReference type="InterPro" id="IPR050654">
    <property type="entry name" value="AChE-related_enzymes"/>
</dbReference>
<proteinExistence type="inferred from homology"/>
<sequence>MGGCRPRPGADNLDGSFRVSLSTYHRHLMRSPLWSEEGQWLSDHYSLICLAASESSVIDVYESCSNDREAPSLVPSFLNQHALFQNDAFDFERPPPEAEEKLRLRRLRTPEVPLFHTASIPRTSQASPSVCITSHVIIELVSEALKSPLRRRFHHVHRLWMPRQFSIVPHWGHQVLGHPTACIRPTSNNIATRTLSELLEFDYPNTAALLPYLSDPVDVTNIHKYWQKTATTMGFTSPLTLLYAFAALASLASAAQVKLGNTTFVGMDYPQFHQEFFGAIPFALPPVGARRFRPPVPLPSLGGDATYDATNYGPSCIQIGLDLNVTSEDCLTLNVFRPAGLEPNASLAVMVWIYGGAFQFGTTEQYNASLLVSQSINRGTPIIFVSANYRVGPFGFPQGSEAEAAGLLNVGLRDQLTALEWVQANIRTFGGDPQKVTVFGQSAGSMSIAHHYLNDISSVARGVIFESGWGPTLPLFNTSHWALIWTNFAGSTPACMSSSSFSPTNTLDCLQAGTAADLAAALTNDLGIPRLFIPVLDGPHGVIPDYPTARAVPGAGGRVPFISGTVLDDGTLFTPERISSTGEIAAALLAVYLPAPPYIRTINNLIALYPDDPAQGSPFFTGNETFGLSPVYKRAAALGDDQNIDSVQMATDEDSEFCYAVTDLTFFGLRRFFGQTAASVGTKVYSYWFTQPIPDSTMPRAGVRHGAEVPYVFGTPSFGGEEQIDQTLSTAMMDYWISFAVTLDPNDGKGSKPDTETAGPVWQPYEATGGRVIQLNAANLSMVPDDFHKNQTDFLALESTHRAFSQ</sequence>
<dbReference type="PANTHER" id="PTHR43918:SF4">
    <property type="entry name" value="CARBOXYLIC ESTER HYDROLASE"/>
    <property type="match status" value="1"/>
</dbReference>
<dbReference type="EMBL" id="SEOQ01000045">
    <property type="protein sequence ID" value="TFY71592.1"/>
    <property type="molecule type" value="Genomic_DNA"/>
</dbReference>